<protein>
    <recommendedName>
        <fullName evidence="4">ribose-5-phosphate isomerase</fullName>
        <ecNumber evidence="4">5.3.1.6</ecNumber>
    </recommendedName>
</protein>
<evidence type="ECO:0000256" key="2">
    <source>
        <dbReference type="ARBA" id="ARBA00004988"/>
    </source>
</evidence>
<comment type="catalytic activity">
    <reaction evidence="1">
        <text>aldehydo-D-ribose 5-phosphate = D-ribulose 5-phosphate</text>
        <dbReference type="Rhea" id="RHEA:14657"/>
        <dbReference type="ChEBI" id="CHEBI:58121"/>
        <dbReference type="ChEBI" id="CHEBI:58273"/>
        <dbReference type="EC" id="5.3.1.6"/>
    </reaction>
</comment>
<keyword evidence="7" id="KW-1185">Reference proteome</keyword>
<dbReference type="OrthoDB" id="1555531at2759"/>
<dbReference type="SUPFAM" id="SSF100950">
    <property type="entry name" value="NagB/RpiA/CoA transferase-like"/>
    <property type="match status" value="1"/>
</dbReference>
<evidence type="ECO:0000313" key="6">
    <source>
        <dbReference type="EMBL" id="KAF8393744.1"/>
    </source>
</evidence>
<dbReference type="GO" id="GO:0009052">
    <property type="term" value="P:pentose-phosphate shunt, non-oxidative branch"/>
    <property type="evidence" value="ECO:0007669"/>
    <property type="project" value="InterPro"/>
</dbReference>
<dbReference type="EMBL" id="JABCRI010000014">
    <property type="protein sequence ID" value="KAF8393744.1"/>
    <property type="molecule type" value="Genomic_DNA"/>
</dbReference>
<comment type="pathway">
    <text evidence="2">Carbohydrate degradation; pentose phosphate pathway; D-ribose 5-phosphate from D-ribulose 5-phosphate (non-oxidative stage): step 1/1.</text>
</comment>
<gene>
    <name evidence="6" type="ORF">HHK36_019942</name>
</gene>
<comment type="similarity">
    <text evidence="3">Belongs to the ribose 5-phosphate isomerase family.</text>
</comment>
<sequence>MASQLLEEFDDTMVKFIPREENQEANEMAQLASGVWIPFGCHERAFIIQQRTSTGASPFALTYEHDAVLPMKIVIPSLRISFQEKLTPLEFTEAMMIELEDLDEARITVLNALQQVKSLSFSSLSLRQPLTGIPLSALDDHTSLDLAIHGADEVDLELNLVKGRGLGGSGLVMPVEVVEFCSKYNLIRLQELFKEEGCDAKLRADGGGKPYITDNSNYIVDLYFKTPIKDFGAAGKEISAFEGVVEHGLFLDVVQMIPVTVNSGENGLRTSKL</sequence>
<dbReference type="Proteomes" id="UP000655225">
    <property type="component" value="Unassembled WGS sequence"/>
</dbReference>
<dbReference type="PANTHER" id="PTHR43748:SF3">
    <property type="entry name" value="RIBOSE-5-PHOSPHATE ISOMERASE 3, CHLOROPLASTIC-RELATED"/>
    <property type="match status" value="1"/>
</dbReference>
<dbReference type="PANTHER" id="PTHR43748">
    <property type="entry name" value="RIBOSE-5-PHOSPHATE ISOMERASE 3, CHLOROPLASTIC-RELATED"/>
    <property type="match status" value="1"/>
</dbReference>
<dbReference type="InterPro" id="IPR004788">
    <property type="entry name" value="Ribose5P_isomerase_type_A"/>
</dbReference>
<dbReference type="InterPro" id="IPR050262">
    <property type="entry name" value="Ribose-5P_isomerase"/>
</dbReference>
<dbReference type="Gene3D" id="3.30.70.260">
    <property type="match status" value="1"/>
</dbReference>
<proteinExistence type="inferred from homology"/>
<evidence type="ECO:0000313" key="7">
    <source>
        <dbReference type="Proteomes" id="UP000655225"/>
    </source>
</evidence>
<comment type="caution">
    <text evidence="6">The sequence shown here is derived from an EMBL/GenBank/DDBJ whole genome shotgun (WGS) entry which is preliminary data.</text>
</comment>
<reference evidence="6 7" key="1">
    <citation type="submission" date="2020-04" db="EMBL/GenBank/DDBJ databases">
        <title>Plant Genome Project.</title>
        <authorList>
            <person name="Zhang R.-G."/>
        </authorList>
    </citation>
    <scope>NUCLEOTIDE SEQUENCE [LARGE SCALE GENOMIC DNA]</scope>
    <source>
        <strain evidence="6">YNK0</strain>
        <tissue evidence="6">Leaf</tissue>
    </source>
</reference>
<dbReference type="InterPro" id="IPR037171">
    <property type="entry name" value="NagB/RpiA_transferase-like"/>
</dbReference>
<dbReference type="AlphaFoldDB" id="A0A834YQP9"/>
<evidence type="ECO:0000256" key="4">
    <source>
        <dbReference type="ARBA" id="ARBA00011959"/>
    </source>
</evidence>
<organism evidence="6 7">
    <name type="scientific">Tetracentron sinense</name>
    <name type="common">Spur-leaf</name>
    <dbReference type="NCBI Taxonomy" id="13715"/>
    <lineage>
        <taxon>Eukaryota</taxon>
        <taxon>Viridiplantae</taxon>
        <taxon>Streptophyta</taxon>
        <taxon>Embryophyta</taxon>
        <taxon>Tracheophyta</taxon>
        <taxon>Spermatophyta</taxon>
        <taxon>Magnoliopsida</taxon>
        <taxon>Trochodendrales</taxon>
        <taxon>Trochodendraceae</taxon>
        <taxon>Tetracentron</taxon>
    </lineage>
</organism>
<accession>A0A834YQP9</accession>
<dbReference type="SUPFAM" id="SSF75445">
    <property type="entry name" value="D-ribose-5-phosphate isomerase (RpiA), lid domain"/>
    <property type="match status" value="1"/>
</dbReference>
<dbReference type="EC" id="5.3.1.6" evidence="4"/>
<dbReference type="Pfam" id="PF06026">
    <property type="entry name" value="Rib_5-P_isom_A"/>
    <property type="match status" value="2"/>
</dbReference>
<keyword evidence="5" id="KW-0413">Isomerase</keyword>
<evidence type="ECO:0000256" key="3">
    <source>
        <dbReference type="ARBA" id="ARBA00008088"/>
    </source>
</evidence>
<dbReference type="UniPathway" id="UPA00115">
    <property type="reaction ID" value="UER00412"/>
</dbReference>
<name>A0A834YQP9_TETSI</name>
<evidence type="ECO:0000256" key="1">
    <source>
        <dbReference type="ARBA" id="ARBA00001713"/>
    </source>
</evidence>
<dbReference type="GO" id="GO:0004751">
    <property type="term" value="F:ribose-5-phosphate isomerase activity"/>
    <property type="evidence" value="ECO:0007669"/>
    <property type="project" value="UniProtKB-EC"/>
</dbReference>
<evidence type="ECO:0000256" key="5">
    <source>
        <dbReference type="ARBA" id="ARBA00023235"/>
    </source>
</evidence>